<dbReference type="InterPro" id="IPR001509">
    <property type="entry name" value="Epimerase_deHydtase"/>
</dbReference>
<dbReference type="Gene3D" id="3.90.25.10">
    <property type="entry name" value="UDP-galactose 4-epimerase, domain 1"/>
    <property type="match status" value="1"/>
</dbReference>
<feature type="domain" description="NAD-dependent epimerase/dehydratase" evidence="1">
    <location>
        <begin position="4"/>
        <end position="227"/>
    </location>
</feature>
<dbReference type="Proteomes" id="UP001557465">
    <property type="component" value="Unassembled WGS sequence"/>
</dbReference>
<dbReference type="SUPFAM" id="SSF51735">
    <property type="entry name" value="NAD(P)-binding Rossmann-fold domains"/>
    <property type="match status" value="1"/>
</dbReference>
<dbReference type="PANTHER" id="PTHR43245">
    <property type="entry name" value="BIFUNCTIONAL POLYMYXIN RESISTANCE PROTEIN ARNA"/>
    <property type="match status" value="1"/>
</dbReference>
<organism evidence="2 3">
    <name type="scientific">Thioclava arctica</name>
    <dbReference type="NCBI Taxonomy" id="3238301"/>
    <lineage>
        <taxon>Bacteria</taxon>
        <taxon>Pseudomonadati</taxon>
        <taxon>Pseudomonadota</taxon>
        <taxon>Alphaproteobacteria</taxon>
        <taxon>Rhodobacterales</taxon>
        <taxon>Paracoccaceae</taxon>
        <taxon>Thioclava</taxon>
    </lineage>
</organism>
<dbReference type="Pfam" id="PF01370">
    <property type="entry name" value="Epimerase"/>
    <property type="match status" value="1"/>
</dbReference>
<dbReference type="Gene3D" id="3.40.50.720">
    <property type="entry name" value="NAD(P)-binding Rossmann-like Domain"/>
    <property type="match status" value="1"/>
</dbReference>
<evidence type="ECO:0000313" key="2">
    <source>
        <dbReference type="EMBL" id="MEX1663748.1"/>
    </source>
</evidence>
<gene>
    <name evidence="2" type="ORF">AB4874_19425</name>
</gene>
<dbReference type="EMBL" id="JBFRYC010000028">
    <property type="protein sequence ID" value="MEX1663748.1"/>
    <property type="molecule type" value="Genomic_DNA"/>
</dbReference>
<evidence type="ECO:0000259" key="1">
    <source>
        <dbReference type="Pfam" id="PF01370"/>
    </source>
</evidence>
<dbReference type="InterPro" id="IPR036291">
    <property type="entry name" value="NAD(P)-bd_dom_sf"/>
</dbReference>
<reference evidence="2 3" key="1">
    <citation type="journal article" date="2011" name="Int. J. Syst. Evol. Microbiol.">
        <title>Zhongshania antarctica gen. nov., sp. nov. and Zhongshania guokunii sp. nov., gammaproteobacteria respectively isolated from coastal attached (fast) ice and surface seawater of the Antarctic.</title>
        <authorList>
            <person name="Li H.J."/>
            <person name="Zhang X.Y."/>
            <person name="Chen C.X."/>
            <person name="Zhang Y.J."/>
            <person name="Gao Z.M."/>
            <person name="Yu Y."/>
            <person name="Chen X.L."/>
            <person name="Chen B."/>
            <person name="Zhang Y.Z."/>
        </authorList>
    </citation>
    <scope>NUCLEOTIDE SEQUENCE [LARGE SCALE GENOMIC DNA]</scope>
    <source>
        <strain evidence="2 3">15-R06ZXC-3</strain>
    </source>
</reference>
<sequence>MSGVFVTGGTGFVGRHVCRLLAAVGQEVTAIVRPGSVARVPEGIARVIVVEDIFTQTPEWWAEHLTEGAHLIHLAWTATPGKYINDPANLRCLAGTLAMAEGAIAAGISKITGIGTCIEYRMGDAPLDIDTPLDPQSPYAGAKAAAFTALSTSLAKTDTDFAWCRLFALHGEGEHPDRLVANLHSRLANGQEIPLSDGAQIRDFLDVKEAAQCIVTTALGPTNGPVNICSGTGISVRDLALGIATQYGRVDLLKFGARPNNIFDPATIVGVPTKMPKDFAP</sequence>
<protein>
    <submittedName>
        <fullName evidence="2">NAD-dependent epimerase/dehydratase family protein</fullName>
    </submittedName>
</protein>
<accession>A0ABV3TRY2</accession>
<evidence type="ECO:0000313" key="3">
    <source>
        <dbReference type="Proteomes" id="UP001557465"/>
    </source>
</evidence>
<keyword evidence="3" id="KW-1185">Reference proteome</keyword>
<proteinExistence type="predicted"/>
<dbReference type="InterPro" id="IPR050177">
    <property type="entry name" value="Lipid_A_modif_metabolic_enz"/>
</dbReference>
<name>A0ABV3TRY2_9RHOB</name>
<dbReference type="RefSeq" id="WP_368393247.1">
    <property type="nucleotide sequence ID" value="NZ_JBFRYC010000028.1"/>
</dbReference>
<comment type="caution">
    <text evidence="2">The sequence shown here is derived from an EMBL/GenBank/DDBJ whole genome shotgun (WGS) entry which is preliminary data.</text>
</comment>
<dbReference type="PANTHER" id="PTHR43245:SF13">
    <property type="entry name" value="UDP-D-APIOSE_UDP-D-XYLOSE SYNTHASE 2"/>
    <property type="match status" value="1"/>
</dbReference>